<feature type="region of interest" description="Disordered" evidence="1">
    <location>
        <begin position="95"/>
        <end position="116"/>
    </location>
</feature>
<feature type="compositionally biased region" description="Basic residues" evidence="1">
    <location>
        <begin position="105"/>
        <end position="116"/>
    </location>
</feature>
<evidence type="ECO:0000313" key="2">
    <source>
        <dbReference type="EMBL" id="TKS04071.1"/>
    </source>
</evidence>
<dbReference type="AlphaFoldDB" id="A0A4U5Q371"/>
<feature type="region of interest" description="Disordered" evidence="1">
    <location>
        <begin position="1"/>
        <end position="36"/>
    </location>
</feature>
<organism evidence="2">
    <name type="scientific">Populus alba</name>
    <name type="common">White poplar</name>
    <dbReference type="NCBI Taxonomy" id="43335"/>
    <lineage>
        <taxon>Eukaryota</taxon>
        <taxon>Viridiplantae</taxon>
        <taxon>Streptophyta</taxon>
        <taxon>Embryophyta</taxon>
        <taxon>Tracheophyta</taxon>
        <taxon>Spermatophyta</taxon>
        <taxon>Magnoliopsida</taxon>
        <taxon>eudicotyledons</taxon>
        <taxon>Gunneridae</taxon>
        <taxon>Pentapetalae</taxon>
        <taxon>rosids</taxon>
        <taxon>fabids</taxon>
        <taxon>Malpighiales</taxon>
        <taxon>Salicaceae</taxon>
        <taxon>Saliceae</taxon>
        <taxon>Populus</taxon>
    </lineage>
</organism>
<name>A0A4U5Q371_POPAL</name>
<sequence>MQQQRADAPIIDGQGFEPSSHGSGGHSPHSANAKLKRAWRRRQADCLFVFERSNGVDTSSGKCFCVVLSTERASKHAHPHPSCVVFVTDDDKMGSSIMEENKEREKKKKRNSYTSV</sequence>
<feature type="compositionally biased region" description="Low complexity" evidence="1">
    <location>
        <begin position="18"/>
        <end position="30"/>
    </location>
</feature>
<comment type="caution">
    <text evidence="2">The sequence shown here is derived from an EMBL/GenBank/DDBJ whole genome shotgun (WGS) entry which is preliminary data.</text>
</comment>
<proteinExistence type="predicted"/>
<protein>
    <submittedName>
        <fullName evidence="2">Uncharacterized protein</fullName>
    </submittedName>
</protein>
<gene>
    <name evidence="2" type="ORF">D5086_0000146260</name>
</gene>
<reference evidence="2" key="1">
    <citation type="submission" date="2018-10" db="EMBL/GenBank/DDBJ databases">
        <title>Population genomic analysis revealed the cold adaptation of white poplar.</title>
        <authorList>
            <person name="Liu Y.-J."/>
        </authorList>
    </citation>
    <scope>NUCLEOTIDE SEQUENCE [LARGE SCALE GENOMIC DNA]</scope>
    <source>
        <strain evidence="2">PAL-ZL1</strain>
    </source>
</reference>
<dbReference type="EMBL" id="RCHU01000467">
    <property type="protein sequence ID" value="TKS04071.1"/>
    <property type="molecule type" value="Genomic_DNA"/>
</dbReference>
<evidence type="ECO:0000256" key="1">
    <source>
        <dbReference type="SAM" id="MobiDB-lite"/>
    </source>
</evidence>
<feature type="compositionally biased region" description="Basic and acidic residues" evidence="1">
    <location>
        <begin position="95"/>
        <end position="104"/>
    </location>
</feature>
<accession>A0A4U5Q371</accession>